<dbReference type="Pfam" id="PF01531">
    <property type="entry name" value="Glyco_transf_11"/>
    <property type="match status" value="1"/>
</dbReference>
<evidence type="ECO:0000256" key="3">
    <source>
        <dbReference type="SAM" id="SignalP"/>
    </source>
</evidence>
<dbReference type="GO" id="GO:0016020">
    <property type="term" value="C:membrane"/>
    <property type="evidence" value="ECO:0007669"/>
    <property type="project" value="InterPro"/>
</dbReference>
<dbReference type="Proteomes" id="UP000887575">
    <property type="component" value="Unassembled WGS sequence"/>
</dbReference>
<dbReference type="WBParaSite" id="MBELARI_LOCUS14448">
    <property type="protein sequence ID" value="MBELARI_LOCUS14448"/>
    <property type="gene ID" value="MBELARI_LOCUS14448"/>
</dbReference>
<name>A0AAF3EK98_9BILA</name>
<evidence type="ECO:0000313" key="4">
    <source>
        <dbReference type="Proteomes" id="UP000887575"/>
    </source>
</evidence>
<proteinExistence type="predicted"/>
<dbReference type="PANTHER" id="PTHR22898:SF3">
    <property type="entry name" value="ALPHA-1,2-FUCOSYLTRANSFERASE-RELATED"/>
    <property type="match status" value="1"/>
</dbReference>
<reference evidence="5" key="1">
    <citation type="submission" date="2024-02" db="UniProtKB">
        <authorList>
            <consortium name="WormBaseParasite"/>
        </authorList>
    </citation>
    <scope>IDENTIFICATION</scope>
</reference>
<evidence type="ECO:0000256" key="1">
    <source>
        <dbReference type="ARBA" id="ARBA00022676"/>
    </source>
</evidence>
<feature type="chain" id="PRO_5042206291" description="L-Fucosyltransferase" evidence="3">
    <location>
        <begin position="30"/>
        <end position="318"/>
    </location>
</feature>
<accession>A0AAF3EK98</accession>
<sequence>MNLPFEYSAKYLFLLLIIILLFLSENSSGAYKESIFKKAQIQKNHPKFIQELSKKILGEDNWLIQEKLLVGRMSSIHNGNQLGNRVFEILGLASIAKRLERKPAFLLQSDPFNEPVIHQLWATLMYFPNLLDGFFLESEPMHLDNYHYLDDLGWEDVVYRLGFSESTIDLSQYLLPITFREKDNRICVHLRRGDFKEFSAKFSFIVNALEFITKREKLSNYGITIFSDDSDYVKKTVETDEYSKFKGNTWLPRDGHPIHLVWSFISHQCTHILITNIQSTYGFLGAYLAGRNASIYFNPELHWRHPVPTPNWWIPVFL</sequence>
<organism evidence="4 5">
    <name type="scientific">Mesorhabditis belari</name>
    <dbReference type="NCBI Taxonomy" id="2138241"/>
    <lineage>
        <taxon>Eukaryota</taxon>
        <taxon>Metazoa</taxon>
        <taxon>Ecdysozoa</taxon>
        <taxon>Nematoda</taxon>
        <taxon>Chromadorea</taxon>
        <taxon>Rhabditida</taxon>
        <taxon>Rhabditina</taxon>
        <taxon>Rhabditomorpha</taxon>
        <taxon>Rhabditoidea</taxon>
        <taxon>Rhabditidae</taxon>
        <taxon>Mesorhabditinae</taxon>
        <taxon>Mesorhabditis</taxon>
    </lineage>
</organism>
<keyword evidence="4" id="KW-1185">Reference proteome</keyword>
<dbReference type="AlphaFoldDB" id="A0AAF3EK98"/>
<evidence type="ECO:0000313" key="5">
    <source>
        <dbReference type="WBParaSite" id="MBELARI_LOCUS14448"/>
    </source>
</evidence>
<dbReference type="InterPro" id="IPR002516">
    <property type="entry name" value="Glyco_trans_11"/>
</dbReference>
<dbReference type="InterPro" id="IPR052501">
    <property type="entry name" value="Alpha-1-2_FucT"/>
</dbReference>
<dbReference type="GO" id="GO:0008107">
    <property type="term" value="F:galactoside 2-alpha-L-fucosyltransferase activity"/>
    <property type="evidence" value="ECO:0007669"/>
    <property type="project" value="InterPro"/>
</dbReference>
<evidence type="ECO:0008006" key="6">
    <source>
        <dbReference type="Google" id="ProtNLM"/>
    </source>
</evidence>
<feature type="signal peptide" evidence="3">
    <location>
        <begin position="1"/>
        <end position="29"/>
    </location>
</feature>
<keyword evidence="1" id="KW-0328">Glycosyltransferase</keyword>
<keyword evidence="3" id="KW-0732">Signal</keyword>
<protein>
    <recommendedName>
        <fullName evidence="6">L-Fucosyltransferase</fullName>
    </recommendedName>
</protein>
<dbReference type="GO" id="GO:0005975">
    <property type="term" value="P:carbohydrate metabolic process"/>
    <property type="evidence" value="ECO:0007669"/>
    <property type="project" value="InterPro"/>
</dbReference>
<keyword evidence="2" id="KW-0808">Transferase</keyword>
<evidence type="ECO:0000256" key="2">
    <source>
        <dbReference type="ARBA" id="ARBA00022679"/>
    </source>
</evidence>
<dbReference type="PANTHER" id="PTHR22898">
    <property type="entry name" value="UNCHARACTERIZED GLYCOSOL TRANSFERASE-RELATED"/>
    <property type="match status" value="1"/>
</dbReference>